<evidence type="ECO:0000313" key="4">
    <source>
        <dbReference type="EMBL" id="MDQ0350814.1"/>
    </source>
</evidence>
<dbReference type="CDD" id="cd01448">
    <property type="entry name" value="TST_Repeat_1"/>
    <property type="match status" value="1"/>
</dbReference>
<dbReference type="Proteomes" id="UP001236723">
    <property type="component" value="Unassembled WGS sequence"/>
</dbReference>
<dbReference type="PANTHER" id="PTHR11364">
    <property type="entry name" value="THIOSULFATE SULFERTANSFERASE"/>
    <property type="match status" value="1"/>
</dbReference>
<evidence type="ECO:0000256" key="2">
    <source>
        <dbReference type="ARBA" id="ARBA00022737"/>
    </source>
</evidence>
<feature type="domain" description="Rhodanese" evidence="3">
    <location>
        <begin position="163"/>
        <end position="273"/>
    </location>
</feature>
<keyword evidence="1 4" id="KW-0808">Transferase</keyword>
<comment type="caution">
    <text evidence="4">The sequence shown here is derived from an EMBL/GenBank/DDBJ whole genome shotgun (WGS) entry which is preliminary data.</text>
</comment>
<dbReference type="RefSeq" id="WP_307066000.1">
    <property type="nucleotide sequence ID" value="NZ_JAUSUP010000001.1"/>
</dbReference>
<dbReference type="GO" id="GO:0016784">
    <property type="term" value="F:3-mercaptopyruvate sulfurtransferase activity"/>
    <property type="evidence" value="ECO:0007669"/>
    <property type="project" value="UniProtKB-EC"/>
</dbReference>
<dbReference type="InterPro" id="IPR036873">
    <property type="entry name" value="Rhodanese-like_dom_sf"/>
</dbReference>
<evidence type="ECO:0000313" key="5">
    <source>
        <dbReference type="Proteomes" id="UP001236723"/>
    </source>
</evidence>
<dbReference type="EC" id="2.8.1.2" evidence="4"/>
<dbReference type="SUPFAM" id="SSF52821">
    <property type="entry name" value="Rhodanese/Cell cycle control phosphatase"/>
    <property type="match status" value="2"/>
</dbReference>
<evidence type="ECO:0000256" key="1">
    <source>
        <dbReference type="ARBA" id="ARBA00022679"/>
    </source>
</evidence>
<dbReference type="CDD" id="cd01449">
    <property type="entry name" value="TST_Repeat_2"/>
    <property type="match status" value="1"/>
</dbReference>
<reference evidence="4 5" key="1">
    <citation type="submission" date="2023-07" db="EMBL/GenBank/DDBJ databases">
        <title>Genomic Encyclopedia of Type Strains, Phase IV (KMG-IV): sequencing the most valuable type-strain genomes for metagenomic binning, comparative biology and taxonomic classification.</title>
        <authorList>
            <person name="Goeker M."/>
        </authorList>
    </citation>
    <scope>NUCLEOTIDE SEQUENCE [LARGE SCALE GENOMIC DNA]</scope>
    <source>
        <strain evidence="4 5">DSM 15448</strain>
    </source>
</reference>
<dbReference type="PROSITE" id="PS00380">
    <property type="entry name" value="RHODANESE_1"/>
    <property type="match status" value="1"/>
</dbReference>
<protein>
    <submittedName>
        <fullName evidence="4">Thiosulfate/3-mercaptopyruvate sulfurtransferase</fullName>
        <ecNumber evidence="4">2.8.1.1</ecNumber>
        <ecNumber evidence="4">2.8.1.2</ecNumber>
    </submittedName>
</protein>
<name>A0ABU0DR53_9BACI</name>
<keyword evidence="5" id="KW-1185">Reference proteome</keyword>
<accession>A0ABU0DR53</accession>
<proteinExistence type="predicted"/>
<dbReference type="GO" id="GO:0004792">
    <property type="term" value="F:thiosulfate-cyanide sulfurtransferase activity"/>
    <property type="evidence" value="ECO:0007669"/>
    <property type="project" value="UniProtKB-EC"/>
</dbReference>
<dbReference type="InterPro" id="IPR001307">
    <property type="entry name" value="Thiosulphate_STrfase_CS"/>
</dbReference>
<evidence type="ECO:0000259" key="3">
    <source>
        <dbReference type="PROSITE" id="PS50206"/>
    </source>
</evidence>
<dbReference type="Gene3D" id="3.40.250.10">
    <property type="entry name" value="Rhodanese-like domain"/>
    <property type="match status" value="2"/>
</dbReference>
<dbReference type="EC" id="2.8.1.1" evidence="4"/>
<organism evidence="4 5">
    <name type="scientific">Alkalibacillus filiformis</name>
    <dbReference type="NCBI Taxonomy" id="200990"/>
    <lineage>
        <taxon>Bacteria</taxon>
        <taxon>Bacillati</taxon>
        <taxon>Bacillota</taxon>
        <taxon>Bacilli</taxon>
        <taxon>Bacillales</taxon>
        <taxon>Bacillaceae</taxon>
        <taxon>Alkalibacillus</taxon>
    </lineage>
</organism>
<dbReference type="InterPro" id="IPR045078">
    <property type="entry name" value="TST/MPST-like"/>
</dbReference>
<dbReference type="EMBL" id="JAUSUP010000001">
    <property type="protein sequence ID" value="MDQ0350814.1"/>
    <property type="molecule type" value="Genomic_DNA"/>
</dbReference>
<dbReference type="PROSITE" id="PS50206">
    <property type="entry name" value="RHODANESE_3"/>
    <property type="match status" value="2"/>
</dbReference>
<dbReference type="SMART" id="SM00450">
    <property type="entry name" value="RHOD"/>
    <property type="match status" value="2"/>
</dbReference>
<dbReference type="PANTHER" id="PTHR11364:SF27">
    <property type="entry name" value="SULFURTRANSFERASE"/>
    <property type="match status" value="1"/>
</dbReference>
<dbReference type="Pfam" id="PF00581">
    <property type="entry name" value="Rhodanese"/>
    <property type="match status" value="2"/>
</dbReference>
<sequence>MLVSAQEAKTMYEELGATFVDCRFDLQDDQLGFQNYEAFHLPGAVYFDLEEDLSGPVETTGGRHPLPDLDSFVHILKSKGIDDETVVIAYDDNHAFASRFAWMMKALGHQHVYILNGGIKAWRNMEYPLSTERVERTAITSEQSWRFNESLIATQDYVRRHIEDDQIALIDSRNYERFIGKVEPIDFKAGHIPSAKNFDWMNLFKEDGLFKHKDELKTYFSSLEMYEEVIVYCGSGVTAAPNVIALWETGYDNVKLYVGSFSDWITNVDNEVMTFEDD</sequence>
<dbReference type="InterPro" id="IPR001763">
    <property type="entry name" value="Rhodanese-like_dom"/>
</dbReference>
<feature type="domain" description="Rhodanese" evidence="3">
    <location>
        <begin position="16"/>
        <end position="131"/>
    </location>
</feature>
<gene>
    <name evidence="4" type="ORF">J2R98_000617</name>
</gene>
<keyword evidence="2" id="KW-0677">Repeat</keyword>